<evidence type="ECO:0000313" key="3">
    <source>
        <dbReference type="Proteomes" id="UP000008957"/>
    </source>
</evidence>
<dbReference type="EMBL" id="FP929056">
    <property type="protein sequence ID" value="CBL28627.1"/>
    <property type="molecule type" value="Genomic_DNA"/>
</dbReference>
<evidence type="ECO:0000256" key="1">
    <source>
        <dbReference type="SAM" id="MobiDB-lite"/>
    </source>
</evidence>
<reference evidence="2 3" key="2">
    <citation type="submission" date="2010-03" db="EMBL/GenBank/DDBJ databases">
        <authorList>
            <person name="Pajon A."/>
        </authorList>
    </citation>
    <scope>NUCLEOTIDE SEQUENCE [LARGE SCALE GENOMIC DNA]</scope>
    <source>
        <strain evidence="2 3">SGP1</strain>
    </source>
</reference>
<sequence>MFPAQEGDIPGKKRLFQEAFRGLRGANGKRRERD</sequence>
<feature type="region of interest" description="Disordered" evidence="1">
    <location>
        <begin position="1"/>
        <end position="34"/>
    </location>
</feature>
<reference evidence="3" key="1">
    <citation type="submission" date="2010-03" db="EMBL/GenBank/DDBJ databases">
        <title>The genome sequence of Synergistetes sp. SGP1.</title>
        <authorList>
            <consortium name="metaHIT consortium -- http://www.metahit.eu/"/>
            <person name="Pajon A."/>
            <person name="Turner K."/>
            <person name="Parkhill J."/>
            <person name="Wade W."/>
            <person name="Vartoukian S."/>
        </authorList>
    </citation>
    <scope>NUCLEOTIDE SEQUENCE [LARGE SCALE GENOMIC DNA]</scope>
    <source>
        <strain evidence="3">SGP1</strain>
    </source>
</reference>
<evidence type="ECO:0000313" key="2">
    <source>
        <dbReference type="EMBL" id="CBL28627.1"/>
    </source>
</evidence>
<organism evidence="2 3">
    <name type="scientific">Fretibacterium fastidiosum</name>
    <dbReference type="NCBI Taxonomy" id="651822"/>
    <lineage>
        <taxon>Bacteria</taxon>
        <taxon>Thermotogati</taxon>
        <taxon>Synergistota</taxon>
        <taxon>Synergistia</taxon>
        <taxon>Synergistales</taxon>
        <taxon>Aminobacteriaceae</taxon>
        <taxon>Fretibacterium</taxon>
    </lineage>
</organism>
<proteinExistence type="predicted"/>
<accession>A0AB94IY54</accession>
<name>A0AB94IY54_9BACT</name>
<protein>
    <submittedName>
        <fullName evidence="2">Uncharacterized protein</fullName>
    </submittedName>
</protein>
<keyword evidence="3" id="KW-1185">Reference proteome</keyword>
<dbReference type="AlphaFoldDB" id="A0AB94IY54"/>
<gene>
    <name evidence="2" type="ORF">SY1_16650</name>
</gene>
<dbReference type="Proteomes" id="UP000008957">
    <property type="component" value="Chromosome"/>
</dbReference>
<dbReference type="KEGG" id="sbr:SY1_16650"/>